<dbReference type="RefSeq" id="WP_036080578.1">
    <property type="nucleotide sequence ID" value="NZ_AODE01000026.1"/>
</dbReference>
<organism evidence="1 2">
    <name type="scientific">Listeria cornellensis FSL F6-0969</name>
    <dbReference type="NCBI Taxonomy" id="1265820"/>
    <lineage>
        <taxon>Bacteria</taxon>
        <taxon>Bacillati</taxon>
        <taxon>Bacillota</taxon>
        <taxon>Bacilli</taxon>
        <taxon>Bacillales</taxon>
        <taxon>Listeriaceae</taxon>
        <taxon>Listeria</taxon>
    </lineage>
</organism>
<keyword evidence="2" id="KW-1185">Reference proteome</keyword>
<proteinExistence type="predicted"/>
<evidence type="ECO:0008006" key="3">
    <source>
        <dbReference type="Google" id="ProtNLM"/>
    </source>
</evidence>
<dbReference type="Proteomes" id="UP000019254">
    <property type="component" value="Unassembled WGS sequence"/>
</dbReference>
<dbReference type="Gene3D" id="2.60.120.10">
    <property type="entry name" value="Jelly Rolls"/>
    <property type="match status" value="1"/>
</dbReference>
<dbReference type="EMBL" id="AODE01000026">
    <property type="protein sequence ID" value="EUJ27286.1"/>
    <property type="molecule type" value="Genomic_DNA"/>
</dbReference>
<evidence type="ECO:0000313" key="2">
    <source>
        <dbReference type="Proteomes" id="UP000019254"/>
    </source>
</evidence>
<dbReference type="OrthoDB" id="2361711at2"/>
<accession>W7BVH7</accession>
<name>W7BVH7_9LIST</name>
<protein>
    <recommendedName>
        <fullName evidence="3">Crp/Fnr family transcriptional regulator</fullName>
    </recommendedName>
</protein>
<dbReference type="AlphaFoldDB" id="W7BVH7"/>
<sequence length="171" mass="20261">MDFLTVHELLLREPNLLATLLKKSNWKRRYKNCYDVKVLEHGQNSFLGNSGKIIHIIEGKLLQQITNTKNDKDTINAIWTKDDCVFHNVFQPNNYEYIAIGDVTLEIYDAQTVLEEISKHPFFPDLLIDSMKRLEQNFFQYSEMLTKNSDERIIEIIHKLSQKKQRRILYS</sequence>
<comment type="caution">
    <text evidence="1">The sequence shown here is derived from an EMBL/GenBank/DDBJ whole genome shotgun (WGS) entry which is preliminary data.</text>
</comment>
<dbReference type="PATRIC" id="fig|1265820.5.peg.2603"/>
<gene>
    <name evidence="1" type="ORF">PCORN_13162</name>
</gene>
<dbReference type="InterPro" id="IPR014710">
    <property type="entry name" value="RmlC-like_jellyroll"/>
</dbReference>
<evidence type="ECO:0000313" key="1">
    <source>
        <dbReference type="EMBL" id="EUJ27286.1"/>
    </source>
</evidence>
<reference evidence="1 2" key="1">
    <citation type="journal article" date="2014" name="Int. J. Syst. Evol. Microbiol.">
        <title>Listeria floridensis sp. nov., Listeria aquatica sp. nov., Listeria cornellensis sp. nov., Listeria riparia sp. nov. and Listeria grandensis sp. nov., from agricultural and natural environments.</title>
        <authorList>
            <person name="den Bakker H.C."/>
            <person name="Warchocki S."/>
            <person name="Wright E.M."/>
            <person name="Allred A.F."/>
            <person name="Ahlstrom C."/>
            <person name="Manuel C.S."/>
            <person name="Stasiewicz M.J."/>
            <person name="Burrell A."/>
            <person name="Roof S."/>
            <person name="Strawn L."/>
            <person name="Fortes E.D."/>
            <person name="Nightingale K.K."/>
            <person name="Kephart D."/>
            <person name="Wiedmann M."/>
        </authorList>
    </citation>
    <scope>NUCLEOTIDE SEQUENCE [LARGE SCALE GENOMIC DNA]</scope>
    <source>
        <strain evidence="2">FSL F6-969</strain>
    </source>
</reference>